<accession>A0A2T8IP07</accession>
<dbReference type="AlphaFoldDB" id="A0A2T8IP07"/>
<dbReference type="Proteomes" id="UP000243499">
    <property type="component" value="Chromosome 5"/>
</dbReference>
<organism evidence="1">
    <name type="scientific">Panicum hallii</name>
    <dbReference type="NCBI Taxonomy" id="206008"/>
    <lineage>
        <taxon>Eukaryota</taxon>
        <taxon>Viridiplantae</taxon>
        <taxon>Streptophyta</taxon>
        <taxon>Embryophyta</taxon>
        <taxon>Tracheophyta</taxon>
        <taxon>Spermatophyta</taxon>
        <taxon>Magnoliopsida</taxon>
        <taxon>Liliopsida</taxon>
        <taxon>Poales</taxon>
        <taxon>Poaceae</taxon>
        <taxon>PACMAD clade</taxon>
        <taxon>Panicoideae</taxon>
        <taxon>Panicodae</taxon>
        <taxon>Paniceae</taxon>
        <taxon>Panicinae</taxon>
        <taxon>Panicum</taxon>
        <taxon>Panicum sect. Panicum</taxon>
    </lineage>
</organism>
<name>A0A2T8IP07_9POAL</name>
<dbReference type="EMBL" id="CM008050">
    <property type="protein sequence ID" value="PVH39398.1"/>
    <property type="molecule type" value="Genomic_DNA"/>
</dbReference>
<gene>
    <name evidence="1" type="ORF">PAHAL_5G492400</name>
</gene>
<reference evidence="1" key="1">
    <citation type="submission" date="2018-04" db="EMBL/GenBank/DDBJ databases">
        <title>WGS assembly of Panicum hallii.</title>
        <authorList>
            <person name="Lovell J."/>
            <person name="Jenkins J."/>
            <person name="Lowry D."/>
            <person name="Mamidi S."/>
            <person name="Sreedasyam A."/>
            <person name="Weng X."/>
            <person name="Barry K."/>
            <person name="Bonette J."/>
            <person name="Campitelli B."/>
            <person name="Daum C."/>
            <person name="Gordon S."/>
            <person name="Gould B."/>
            <person name="Lipzen A."/>
            <person name="Macqueen A."/>
            <person name="Palacio-Mejia J."/>
            <person name="Plott C."/>
            <person name="Shakirov E."/>
            <person name="Shu S."/>
            <person name="Yoshinaga Y."/>
            <person name="Zane M."/>
            <person name="Rokhsar D."/>
            <person name="Grimwood J."/>
            <person name="Schmutz J."/>
            <person name="Juenger T."/>
        </authorList>
    </citation>
    <scope>NUCLEOTIDE SEQUENCE [LARGE SCALE GENOMIC DNA]</scope>
    <source>
        <strain evidence="1">FIL2</strain>
    </source>
</reference>
<protein>
    <submittedName>
        <fullName evidence="1">Uncharacterized protein</fullName>
    </submittedName>
</protein>
<sequence length="66" mass="6944">MPRRTAAEAPPPPLSCPLLTQHASRWRCECALAGGESVADVLLVLRSLSCRPPHASPSAASRGLAR</sequence>
<dbReference type="Gramene" id="PVH39398">
    <property type="protein sequence ID" value="PVH39398"/>
    <property type="gene ID" value="PAHAL_5G492400"/>
</dbReference>
<evidence type="ECO:0000313" key="1">
    <source>
        <dbReference type="EMBL" id="PVH39398.1"/>
    </source>
</evidence>
<proteinExistence type="predicted"/>